<reference evidence="7 8" key="1">
    <citation type="submission" date="2020-06" db="EMBL/GenBank/DDBJ databases">
        <title>Altererythrobacter lutimaris sp. nov., a marine bacterium isolated from a tidal flat.</title>
        <authorList>
            <person name="Kim D."/>
            <person name="Yoo Y."/>
            <person name="Kim J.-J."/>
        </authorList>
    </citation>
    <scope>NUCLEOTIDE SEQUENCE [LARGE SCALE GENOMIC DNA]</scope>
    <source>
        <strain evidence="7 8">JGD-16</strain>
    </source>
</reference>
<dbReference type="EMBL" id="JABWTA010000001">
    <property type="protein sequence ID" value="NVE94590.1"/>
    <property type="molecule type" value="Genomic_DNA"/>
</dbReference>
<evidence type="ECO:0000256" key="5">
    <source>
        <dbReference type="SAM" id="Phobius"/>
    </source>
</evidence>
<feature type="transmembrane region" description="Helical" evidence="5">
    <location>
        <begin position="12"/>
        <end position="30"/>
    </location>
</feature>
<feature type="transmembrane region" description="Helical" evidence="5">
    <location>
        <begin position="36"/>
        <end position="57"/>
    </location>
</feature>
<comment type="caution">
    <text evidence="7">The sequence shown here is derived from an EMBL/GenBank/DDBJ whole genome shotgun (WGS) entry which is preliminary data.</text>
</comment>
<keyword evidence="3 5" id="KW-1133">Transmembrane helix</keyword>
<dbReference type="RefSeq" id="WP_176272853.1">
    <property type="nucleotide sequence ID" value="NZ_JABWTA010000001.1"/>
</dbReference>
<gene>
    <name evidence="7" type="ORF">HUO12_06730</name>
</gene>
<feature type="domain" description="GtrA/DPMS transmembrane" evidence="6">
    <location>
        <begin position="11"/>
        <end position="122"/>
    </location>
</feature>
<evidence type="ECO:0000313" key="8">
    <source>
        <dbReference type="Proteomes" id="UP000546031"/>
    </source>
</evidence>
<dbReference type="Proteomes" id="UP000546031">
    <property type="component" value="Unassembled WGS sequence"/>
</dbReference>
<evidence type="ECO:0000256" key="1">
    <source>
        <dbReference type="ARBA" id="ARBA00004141"/>
    </source>
</evidence>
<dbReference type="GO" id="GO:0000271">
    <property type="term" value="P:polysaccharide biosynthetic process"/>
    <property type="evidence" value="ECO:0007669"/>
    <property type="project" value="InterPro"/>
</dbReference>
<keyword evidence="4 5" id="KW-0472">Membrane</keyword>
<dbReference type="InterPro" id="IPR007267">
    <property type="entry name" value="GtrA_DPMS_TM"/>
</dbReference>
<proteinExistence type="predicted"/>
<dbReference type="AlphaFoldDB" id="A0A850HAQ6"/>
<evidence type="ECO:0000256" key="2">
    <source>
        <dbReference type="ARBA" id="ARBA00022692"/>
    </source>
</evidence>
<accession>A0A850HAQ6</accession>
<evidence type="ECO:0000256" key="4">
    <source>
        <dbReference type="ARBA" id="ARBA00023136"/>
    </source>
</evidence>
<evidence type="ECO:0000256" key="3">
    <source>
        <dbReference type="ARBA" id="ARBA00022989"/>
    </source>
</evidence>
<comment type="subcellular location">
    <subcellularLocation>
        <location evidence="1">Membrane</location>
        <topology evidence="1">Multi-pass membrane protein</topology>
    </subcellularLocation>
</comment>
<protein>
    <submittedName>
        <fullName evidence="7">GtrA family protein</fullName>
    </submittedName>
</protein>
<evidence type="ECO:0000259" key="6">
    <source>
        <dbReference type="Pfam" id="PF04138"/>
    </source>
</evidence>
<evidence type="ECO:0000313" key="7">
    <source>
        <dbReference type="EMBL" id="NVE94590.1"/>
    </source>
</evidence>
<name>A0A850HAQ6_9SPHN</name>
<keyword evidence="2 5" id="KW-0812">Transmembrane</keyword>
<keyword evidence="8" id="KW-1185">Reference proteome</keyword>
<dbReference type="GO" id="GO:0016020">
    <property type="term" value="C:membrane"/>
    <property type="evidence" value="ECO:0007669"/>
    <property type="project" value="UniProtKB-SubCell"/>
</dbReference>
<feature type="transmembrane region" description="Helical" evidence="5">
    <location>
        <begin position="97"/>
        <end position="116"/>
    </location>
</feature>
<sequence>MKAIANRQSLRYLAIAALSAISYNAIIIALDYAGISYLIGVVVATAVVITGAYLAHATVTFSQPLSLTAYMRFVSAQIAGFFLSVIILAAMIDGLQWPVIVATPVATVLLFAYNFISARWAILTKR</sequence>
<organism evidence="7 8">
    <name type="scientific">Altererythrobacter lutimaris</name>
    <dbReference type="NCBI Taxonomy" id="2743979"/>
    <lineage>
        <taxon>Bacteria</taxon>
        <taxon>Pseudomonadati</taxon>
        <taxon>Pseudomonadota</taxon>
        <taxon>Alphaproteobacteria</taxon>
        <taxon>Sphingomonadales</taxon>
        <taxon>Erythrobacteraceae</taxon>
        <taxon>Altererythrobacter</taxon>
    </lineage>
</organism>
<dbReference type="Pfam" id="PF04138">
    <property type="entry name" value="GtrA_DPMS_TM"/>
    <property type="match status" value="1"/>
</dbReference>
<feature type="transmembrane region" description="Helical" evidence="5">
    <location>
        <begin position="69"/>
        <end position="91"/>
    </location>
</feature>